<proteinExistence type="predicted"/>
<reference evidence="1" key="2">
    <citation type="submission" date="2017-11" db="EMBL/GenBank/DDBJ databases">
        <title>Coralsnake Venomics: Analyses of Venom Gland Transcriptomes and Proteomes of Six Brazilian Taxa.</title>
        <authorList>
            <person name="Aird S.D."/>
            <person name="Jorge da Silva N."/>
            <person name="Qiu L."/>
            <person name="Villar-Briones A."/>
            <person name="Aparecida-Saddi V."/>
            <person name="Campos-Telles M.P."/>
            <person name="Grau M."/>
            <person name="Mikheyev A.S."/>
        </authorList>
    </citation>
    <scope>NUCLEOTIDE SEQUENCE</scope>
    <source>
        <tissue evidence="1">Venom_gland</tissue>
    </source>
</reference>
<protein>
    <submittedName>
        <fullName evidence="1">Uncharacterized protein</fullName>
    </submittedName>
</protein>
<accession>A0A2D4IYC5</accession>
<name>A0A2D4IYC5_MICLE</name>
<organism evidence="1">
    <name type="scientific">Micrurus lemniscatus lemniscatus</name>
    <dbReference type="NCBI Taxonomy" id="129467"/>
    <lineage>
        <taxon>Eukaryota</taxon>
        <taxon>Metazoa</taxon>
        <taxon>Chordata</taxon>
        <taxon>Craniata</taxon>
        <taxon>Vertebrata</taxon>
        <taxon>Euteleostomi</taxon>
        <taxon>Lepidosauria</taxon>
        <taxon>Squamata</taxon>
        <taxon>Bifurcata</taxon>
        <taxon>Unidentata</taxon>
        <taxon>Episquamata</taxon>
        <taxon>Toxicofera</taxon>
        <taxon>Serpentes</taxon>
        <taxon>Colubroidea</taxon>
        <taxon>Elapidae</taxon>
        <taxon>Elapinae</taxon>
        <taxon>Micrurus</taxon>
    </lineage>
</organism>
<reference evidence="1" key="1">
    <citation type="submission" date="2017-07" db="EMBL/GenBank/DDBJ databases">
        <authorList>
            <person name="Mikheyev A."/>
            <person name="Grau M."/>
        </authorList>
    </citation>
    <scope>NUCLEOTIDE SEQUENCE</scope>
    <source>
        <tissue evidence="1">Venom_gland</tissue>
    </source>
</reference>
<dbReference type="EMBL" id="IACK01140998">
    <property type="protein sequence ID" value="LAA89206.1"/>
    <property type="molecule type" value="Transcribed_RNA"/>
</dbReference>
<dbReference type="AlphaFoldDB" id="A0A2D4IYC5"/>
<evidence type="ECO:0000313" key="1">
    <source>
        <dbReference type="EMBL" id="LAA89206.1"/>
    </source>
</evidence>
<sequence>MLTSLQRCHLCSVVDWTFLLVLHLWLSFLLVSKYLCYCPICIPNLPSLIQFSGPVWKHGWVCLWIKRGTEIKGVEPALYGNKSKLNSDQISKWIMQLWWQKSFTAAASSPGVANLLDLRDHQTHNFKSQGPLTGSVGVA</sequence>